<evidence type="ECO:0000256" key="4">
    <source>
        <dbReference type="ARBA" id="ARBA00022695"/>
    </source>
</evidence>
<keyword evidence="6" id="KW-0239">DNA-directed DNA polymerase</keyword>
<dbReference type="Pfam" id="PF03175">
    <property type="entry name" value="DNA_pol_B_2"/>
    <property type="match status" value="1"/>
</dbReference>
<dbReference type="GO" id="GO:0000166">
    <property type="term" value="F:nucleotide binding"/>
    <property type="evidence" value="ECO:0007669"/>
    <property type="project" value="InterPro"/>
</dbReference>
<comment type="caution">
    <text evidence="10">The sequence shown here is derived from an EMBL/GenBank/DDBJ whole genome shotgun (WGS) entry which is preliminary data.</text>
</comment>
<comment type="catalytic activity">
    <reaction evidence="8">
        <text>DNA(n) + a 2'-deoxyribonucleoside 5'-triphosphate = DNA(n+1) + diphosphate</text>
        <dbReference type="Rhea" id="RHEA:22508"/>
        <dbReference type="Rhea" id="RHEA-COMP:17339"/>
        <dbReference type="Rhea" id="RHEA-COMP:17340"/>
        <dbReference type="ChEBI" id="CHEBI:33019"/>
        <dbReference type="ChEBI" id="CHEBI:61560"/>
        <dbReference type="ChEBI" id="CHEBI:173112"/>
        <dbReference type="EC" id="2.7.7.7"/>
    </reaction>
</comment>
<evidence type="ECO:0000259" key="9">
    <source>
        <dbReference type="Pfam" id="PF03175"/>
    </source>
</evidence>
<comment type="similarity">
    <text evidence="1">Belongs to the DNA polymerase type-B family.</text>
</comment>
<keyword evidence="11" id="KW-1185">Reference proteome</keyword>
<dbReference type="EMBL" id="JAVRBK010000002">
    <property type="protein sequence ID" value="KAK5647814.1"/>
    <property type="molecule type" value="Genomic_DNA"/>
</dbReference>
<keyword evidence="7" id="KW-0238">DNA-binding</keyword>
<dbReference type="InterPro" id="IPR004868">
    <property type="entry name" value="DNA-dir_DNA_pol_B_mt/vir"/>
</dbReference>
<dbReference type="InterPro" id="IPR036397">
    <property type="entry name" value="RNaseH_sf"/>
</dbReference>
<dbReference type="GO" id="GO:0003677">
    <property type="term" value="F:DNA binding"/>
    <property type="evidence" value="ECO:0007669"/>
    <property type="project" value="UniProtKB-KW"/>
</dbReference>
<organism evidence="10 11">
    <name type="scientific">Pyrocoelia pectoralis</name>
    <dbReference type="NCBI Taxonomy" id="417401"/>
    <lineage>
        <taxon>Eukaryota</taxon>
        <taxon>Metazoa</taxon>
        <taxon>Ecdysozoa</taxon>
        <taxon>Arthropoda</taxon>
        <taxon>Hexapoda</taxon>
        <taxon>Insecta</taxon>
        <taxon>Pterygota</taxon>
        <taxon>Neoptera</taxon>
        <taxon>Endopterygota</taxon>
        <taxon>Coleoptera</taxon>
        <taxon>Polyphaga</taxon>
        <taxon>Elateriformia</taxon>
        <taxon>Elateroidea</taxon>
        <taxon>Lampyridae</taxon>
        <taxon>Lampyrinae</taxon>
        <taxon>Pyrocoelia</taxon>
    </lineage>
</organism>
<dbReference type="Gene3D" id="3.30.420.10">
    <property type="entry name" value="Ribonuclease H-like superfamily/Ribonuclease H"/>
    <property type="match status" value="1"/>
</dbReference>
<evidence type="ECO:0000256" key="8">
    <source>
        <dbReference type="ARBA" id="ARBA00049244"/>
    </source>
</evidence>
<keyword evidence="5" id="KW-0235">DNA replication</keyword>
<dbReference type="Proteomes" id="UP001329430">
    <property type="component" value="Chromosome 2"/>
</dbReference>
<evidence type="ECO:0000256" key="2">
    <source>
        <dbReference type="ARBA" id="ARBA00012417"/>
    </source>
</evidence>
<dbReference type="GO" id="GO:0006260">
    <property type="term" value="P:DNA replication"/>
    <property type="evidence" value="ECO:0007669"/>
    <property type="project" value="UniProtKB-KW"/>
</dbReference>
<evidence type="ECO:0000256" key="3">
    <source>
        <dbReference type="ARBA" id="ARBA00022679"/>
    </source>
</evidence>
<feature type="domain" description="DNA-directed DNA polymerase family B mitochondria/virus" evidence="9">
    <location>
        <begin position="9"/>
        <end position="88"/>
    </location>
</feature>
<keyword evidence="4" id="KW-0548">Nucleotidyltransferase</keyword>
<dbReference type="GO" id="GO:0003887">
    <property type="term" value="F:DNA-directed DNA polymerase activity"/>
    <property type="evidence" value="ECO:0007669"/>
    <property type="project" value="UniProtKB-KW"/>
</dbReference>
<dbReference type="EC" id="2.7.7.7" evidence="2"/>
<evidence type="ECO:0000256" key="5">
    <source>
        <dbReference type="ARBA" id="ARBA00022705"/>
    </source>
</evidence>
<evidence type="ECO:0000256" key="7">
    <source>
        <dbReference type="ARBA" id="ARBA00023125"/>
    </source>
</evidence>
<dbReference type="SUPFAM" id="SSF53098">
    <property type="entry name" value="Ribonuclease H-like"/>
    <property type="match status" value="1"/>
</dbReference>
<dbReference type="AlphaFoldDB" id="A0AAN7VJV7"/>
<gene>
    <name evidence="10" type="ORF">RI129_002706</name>
</gene>
<accession>A0AAN7VJV7</accession>
<proteinExistence type="inferred from homology"/>
<sequence>MRGSKIISMTVNNIKLLDSLNFFPMSLAKLPKAFGLAGNFKKGFFPYHFNTAENQNYVGKYPDIKYYNPDAMTTDDREKFINWYNENKDSVFDMQKGNCFLLYI</sequence>
<evidence type="ECO:0000256" key="6">
    <source>
        <dbReference type="ARBA" id="ARBA00022932"/>
    </source>
</evidence>
<dbReference type="InterPro" id="IPR012337">
    <property type="entry name" value="RNaseH-like_sf"/>
</dbReference>
<keyword evidence="3" id="KW-0808">Transferase</keyword>
<evidence type="ECO:0000313" key="11">
    <source>
        <dbReference type="Proteomes" id="UP001329430"/>
    </source>
</evidence>
<evidence type="ECO:0000256" key="1">
    <source>
        <dbReference type="ARBA" id="ARBA00005755"/>
    </source>
</evidence>
<protein>
    <recommendedName>
        <fullName evidence="2">DNA-directed DNA polymerase</fullName>
        <ecNumber evidence="2">2.7.7.7</ecNumber>
    </recommendedName>
</protein>
<evidence type="ECO:0000313" key="10">
    <source>
        <dbReference type="EMBL" id="KAK5647814.1"/>
    </source>
</evidence>
<reference evidence="10 11" key="1">
    <citation type="journal article" date="2024" name="Insects">
        <title>An Improved Chromosome-Level Genome Assembly of the Firefly Pyrocoelia pectoralis.</title>
        <authorList>
            <person name="Fu X."/>
            <person name="Meyer-Rochow V.B."/>
            <person name="Ballantyne L."/>
            <person name="Zhu X."/>
        </authorList>
    </citation>
    <scope>NUCLEOTIDE SEQUENCE [LARGE SCALE GENOMIC DNA]</scope>
    <source>
        <strain evidence="10">XCY_ONT2</strain>
    </source>
</reference>
<name>A0AAN7VJV7_9COLE</name>